<protein>
    <submittedName>
        <fullName evidence="1">Uncharacterized protein</fullName>
    </submittedName>
</protein>
<evidence type="ECO:0000313" key="1">
    <source>
        <dbReference type="EMBL" id="MBL0391362.1"/>
    </source>
</evidence>
<dbReference type="RefSeq" id="WP_201673999.1">
    <property type="nucleotide sequence ID" value="NZ_JAEQNE010000002.1"/>
</dbReference>
<evidence type="ECO:0000313" key="2">
    <source>
        <dbReference type="Proteomes" id="UP000599109"/>
    </source>
</evidence>
<accession>A0A936YZ59</accession>
<keyword evidence="2" id="KW-1185">Reference proteome</keyword>
<name>A0A936YZ59_9BURK</name>
<gene>
    <name evidence="1" type="ORF">JJ685_09450</name>
</gene>
<dbReference type="AlphaFoldDB" id="A0A936YZ59"/>
<organism evidence="1 2">
    <name type="scientific">Ramlibacter monticola</name>
    <dbReference type="NCBI Taxonomy" id="1926872"/>
    <lineage>
        <taxon>Bacteria</taxon>
        <taxon>Pseudomonadati</taxon>
        <taxon>Pseudomonadota</taxon>
        <taxon>Betaproteobacteria</taxon>
        <taxon>Burkholderiales</taxon>
        <taxon>Comamonadaceae</taxon>
        <taxon>Ramlibacter</taxon>
    </lineage>
</organism>
<proteinExistence type="predicted"/>
<dbReference type="Proteomes" id="UP000599109">
    <property type="component" value="Unassembled WGS sequence"/>
</dbReference>
<reference evidence="1 2" key="1">
    <citation type="journal article" date="2017" name="Int. J. Syst. Evol. Microbiol.">
        <title>Ramlibacter monticola sp. nov., isolated from forest soil.</title>
        <authorList>
            <person name="Chaudhary D.K."/>
            <person name="Kim J."/>
        </authorList>
    </citation>
    <scope>NUCLEOTIDE SEQUENCE [LARGE SCALE GENOMIC DNA]</scope>
    <source>
        <strain evidence="1 2">KACC 19175</strain>
    </source>
</reference>
<dbReference type="EMBL" id="JAEQNE010000002">
    <property type="protein sequence ID" value="MBL0391362.1"/>
    <property type="molecule type" value="Genomic_DNA"/>
</dbReference>
<sequence length="330" mass="36909">MPVYSKVLVVCPGNAMTAGPEALHQLVADANALGQPAQIVYHPFDRSFETPGPYRKHGAPVGRYADEPGTLILFPEIFTPQALQVRHAEPAIWWMSINNFTGVRYGRPWRDKLRYWKYVLQGKRPWGGVRALAHLRQFAQSDYARDFLAGHGLASEPLSDPIPVYTDPAYVASLAPRLAAAQRDDTILYNPTKGAAITARLMAAYPQWRFRPLRGLDREQLAQAFLDAKLYIDFGHHPGKDRLPREAAIHGCCVVTARHGSAANPVDVPIPGRFKLDVKDPQFVQRFGERVNEVFGNFEASSRELAGYRETIAQEPATFRRHVAAAFRLS</sequence>
<comment type="caution">
    <text evidence="1">The sequence shown here is derived from an EMBL/GenBank/DDBJ whole genome shotgun (WGS) entry which is preliminary data.</text>
</comment>